<dbReference type="EMBL" id="ML732770">
    <property type="protein sequence ID" value="KAB8277950.1"/>
    <property type="molecule type" value="Genomic_DNA"/>
</dbReference>
<reference evidence="1 2" key="1">
    <citation type="submission" date="2019-04" db="EMBL/GenBank/DDBJ databases">
        <title>Fungal friends and foes A comparative genomics study of 23 Aspergillus species from section Flavi.</title>
        <authorList>
            <consortium name="DOE Joint Genome Institute"/>
            <person name="Kjaerbolling I."/>
            <person name="Vesth T.C."/>
            <person name="Frisvad J.C."/>
            <person name="Nybo J.L."/>
            <person name="Theobald S."/>
            <person name="Kildgaard S."/>
            <person name="Petersen T.I."/>
            <person name="Kuo A."/>
            <person name="Sato A."/>
            <person name="Lyhne E.K."/>
            <person name="Kogle M.E."/>
            <person name="Wiebenga A."/>
            <person name="Kun R.S."/>
            <person name="Lubbers R.J."/>
            <person name="Makela M.R."/>
            <person name="Barry K."/>
            <person name="Chovatia M."/>
            <person name="Clum A."/>
            <person name="Daum C."/>
            <person name="Haridas S."/>
            <person name="He G."/>
            <person name="LaButti K."/>
            <person name="Lipzen A."/>
            <person name="Mondo S."/>
            <person name="Pangilinan J."/>
            <person name="Riley R."/>
            <person name="Salamov A."/>
            <person name="Simmons B.A."/>
            <person name="Magnuson J.K."/>
            <person name="Henrissat B."/>
            <person name="Mortensen U.H."/>
            <person name="Larsen T.O."/>
            <person name="De vries R.P."/>
            <person name="Grigoriev I.V."/>
            <person name="Machida M."/>
            <person name="Baker S.E."/>
            <person name="Andersen M.R."/>
        </authorList>
    </citation>
    <scope>NUCLEOTIDE SEQUENCE [LARGE SCALE GENOMIC DNA]</scope>
    <source>
        <strain evidence="1 2">CBS 117635</strain>
    </source>
</reference>
<accession>A0A5N6JHY8</accession>
<organism evidence="1 2">
    <name type="scientific">Aspergillus minisclerotigenes</name>
    <dbReference type="NCBI Taxonomy" id="656917"/>
    <lineage>
        <taxon>Eukaryota</taxon>
        <taxon>Fungi</taxon>
        <taxon>Dikarya</taxon>
        <taxon>Ascomycota</taxon>
        <taxon>Pezizomycotina</taxon>
        <taxon>Eurotiomycetes</taxon>
        <taxon>Eurotiomycetidae</taxon>
        <taxon>Eurotiales</taxon>
        <taxon>Aspergillaceae</taxon>
        <taxon>Aspergillus</taxon>
        <taxon>Aspergillus subgen. Circumdati</taxon>
    </lineage>
</organism>
<dbReference type="Proteomes" id="UP000326289">
    <property type="component" value="Unassembled WGS sequence"/>
</dbReference>
<sequence length="488" mass="55592">MMRDNGTTATESAPHFQKTERCRQASYDTWQSAATRNPECFFESYLNALLKLVRDVPPFRYSPDSDHVSGGYKCPLILRSRLLIETTRVSTCDQRRKSIDYFQCLGFPSPMAFETCTTPRHSSVSCQGLQINQAYLTTITLAWSYIISCRWVEICQGVGERAKLLHHEGLSFWELITQSLWSAEMARGKRAILSPWQLRERHHKWAEVSPDSALAFNILVDFCTSNHLEGEFLTGFATILMLTSRNVPVPKMEPPAPVSRPFTGPTRNDTKFRGIFEHIDKFMSLSVTQDALDALLCSAFFNPRVPCNLVGAVSLAVANKQPSLAFFWNAVVCSRQERPLLDMTFRDIPPVCLVGASWTNTIQSFLQATYYPKQIHEEQVKGGVVLRANDLEVKSHIGHDHRPLSWVLPSDSIIYSKEHETAEQQSLNATSRLFNWHRHYDDGLWLDDGKSDIGLIRRLQQHPWIVDPFDIDNEPNSPENSTCPFQDH</sequence>
<name>A0A5N6JHY8_9EURO</name>
<evidence type="ECO:0000313" key="2">
    <source>
        <dbReference type="Proteomes" id="UP000326289"/>
    </source>
</evidence>
<dbReference type="AlphaFoldDB" id="A0A5N6JHY8"/>
<keyword evidence="2" id="KW-1185">Reference proteome</keyword>
<proteinExistence type="predicted"/>
<gene>
    <name evidence="1" type="ORF">BDV30DRAFT_223285</name>
</gene>
<protein>
    <submittedName>
        <fullName evidence="1">Uncharacterized protein</fullName>
    </submittedName>
</protein>
<evidence type="ECO:0000313" key="1">
    <source>
        <dbReference type="EMBL" id="KAB8277950.1"/>
    </source>
</evidence>